<dbReference type="AlphaFoldDB" id="A0A3M7PPD5"/>
<feature type="signal peptide" evidence="1">
    <location>
        <begin position="1"/>
        <end position="21"/>
    </location>
</feature>
<sequence length="71" mass="8193">MYHSCIASAVLMVCLSNLEHAHERSRACSIAHANALRQKICSIAALEQRHNIAVYFVWKRSERRKNVKDQK</sequence>
<keyword evidence="1" id="KW-0732">Signal</keyword>
<accession>A0A3M7PPD5</accession>
<evidence type="ECO:0000313" key="2">
    <source>
        <dbReference type="EMBL" id="RNA00631.1"/>
    </source>
</evidence>
<dbReference type="EMBL" id="REGN01009671">
    <property type="protein sequence ID" value="RNA00631.1"/>
    <property type="molecule type" value="Genomic_DNA"/>
</dbReference>
<comment type="caution">
    <text evidence="2">The sequence shown here is derived from an EMBL/GenBank/DDBJ whole genome shotgun (WGS) entry which is preliminary data.</text>
</comment>
<evidence type="ECO:0000256" key="1">
    <source>
        <dbReference type="SAM" id="SignalP"/>
    </source>
</evidence>
<reference evidence="2 3" key="1">
    <citation type="journal article" date="2018" name="Sci. Rep.">
        <title>Genomic signatures of local adaptation to the degree of environmental predictability in rotifers.</title>
        <authorList>
            <person name="Franch-Gras L."/>
            <person name="Hahn C."/>
            <person name="Garcia-Roger E.M."/>
            <person name="Carmona M.J."/>
            <person name="Serra M."/>
            <person name="Gomez A."/>
        </authorList>
    </citation>
    <scope>NUCLEOTIDE SEQUENCE [LARGE SCALE GENOMIC DNA]</scope>
    <source>
        <strain evidence="2">HYR1</strain>
    </source>
</reference>
<name>A0A3M7PPD5_BRAPC</name>
<keyword evidence="3" id="KW-1185">Reference proteome</keyword>
<dbReference type="Proteomes" id="UP000276133">
    <property type="component" value="Unassembled WGS sequence"/>
</dbReference>
<organism evidence="2 3">
    <name type="scientific">Brachionus plicatilis</name>
    <name type="common">Marine rotifer</name>
    <name type="synonym">Brachionus muelleri</name>
    <dbReference type="NCBI Taxonomy" id="10195"/>
    <lineage>
        <taxon>Eukaryota</taxon>
        <taxon>Metazoa</taxon>
        <taxon>Spiralia</taxon>
        <taxon>Gnathifera</taxon>
        <taxon>Rotifera</taxon>
        <taxon>Eurotatoria</taxon>
        <taxon>Monogononta</taxon>
        <taxon>Pseudotrocha</taxon>
        <taxon>Ploima</taxon>
        <taxon>Brachionidae</taxon>
        <taxon>Brachionus</taxon>
    </lineage>
</organism>
<protein>
    <recommendedName>
        <fullName evidence="4">Secreted protein</fullName>
    </recommendedName>
</protein>
<proteinExistence type="predicted"/>
<gene>
    <name evidence="2" type="ORF">BpHYR1_046135</name>
</gene>
<evidence type="ECO:0000313" key="3">
    <source>
        <dbReference type="Proteomes" id="UP000276133"/>
    </source>
</evidence>
<feature type="chain" id="PRO_5018104237" description="Secreted protein" evidence="1">
    <location>
        <begin position="22"/>
        <end position="71"/>
    </location>
</feature>
<evidence type="ECO:0008006" key="4">
    <source>
        <dbReference type="Google" id="ProtNLM"/>
    </source>
</evidence>